<protein>
    <submittedName>
        <fullName evidence="5">Diguanylate cyclase (GGDEF)-like protein</fullName>
    </submittedName>
</protein>
<feature type="domain" description="HAMP" evidence="3">
    <location>
        <begin position="186"/>
        <end position="238"/>
    </location>
</feature>
<dbReference type="AlphaFoldDB" id="A0A4Q7NWR4"/>
<dbReference type="SMART" id="SM00304">
    <property type="entry name" value="HAMP"/>
    <property type="match status" value="1"/>
</dbReference>
<dbReference type="GO" id="GO:0052621">
    <property type="term" value="F:diguanylate cyclase activity"/>
    <property type="evidence" value="ECO:0007669"/>
    <property type="project" value="TreeGrafter"/>
</dbReference>
<proteinExistence type="predicted"/>
<evidence type="ECO:0000259" key="3">
    <source>
        <dbReference type="PROSITE" id="PS50885"/>
    </source>
</evidence>
<dbReference type="InterPro" id="IPR000160">
    <property type="entry name" value="GGDEF_dom"/>
</dbReference>
<dbReference type="Proteomes" id="UP000293638">
    <property type="component" value="Unassembled WGS sequence"/>
</dbReference>
<dbReference type="InterPro" id="IPR050469">
    <property type="entry name" value="Diguanylate_Cyclase"/>
</dbReference>
<dbReference type="InterPro" id="IPR029016">
    <property type="entry name" value="GAF-like_dom_sf"/>
</dbReference>
<dbReference type="GO" id="GO:0005886">
    <property type="term" value="C:plasma membrane"/>
    <property type="evidence" value="ECO:0007669"/>
    <property type="project" value="TreeGrafter"/>
</dbReference>
<dbReference type="PROSITE" id="PS50887">
    <property type="entry name" value="GGDEF"/>
    <property type="match status" value="1"/>
</dbReference>
<dbReference type="FunFam" id="3.30.70.270:FF:000001">
    <property type="entry name" value="Diguanylate cyclase domain protein"/>
    <property type="match status" value="1"/>
</dbReference>
<keyword evidence="1" id="KW-0812">Transmembrane</keyword>
<dbReference type="EMBL" id="SGXD01000001">
    <property type="protein sequence ID" value="RZS91358.1"/>
    <property type="molecule type" value="Genomic_DNA"/>
</dbReference>
<dbReference type="InterPro" id="IPR043128">
    <property type="entry name" value="Rev_trsase/Diguanyl_cyclase"/>
</dbReference>
<name>A0A4Q7NWR4_9ACTN</name>
<dbReference type="PANTHER" id="PTHR45138">
    <property type="entry name" value="REGULATORY COMPONENTS OF SENSORY TRANSDUCTION SYSTEM"/>
    <property type="match status" value="1"/>
</dbReference>
<dbReference type="Gene3D" id="3.30.450.40">
    <property type="match status" value="1"/>
</dbReference>
<dbReference type="PROSITE" id="PS50885">
    <property type="entry name" value="HAMP"/>
    <property type="match status" value="1"/>
</dbReference>
<dbReference type="Gene3D" id="3.30.70.270">
    <property type="match status" value="1"/>
</dbReference>
<evidence type="ECO:0000313" key="6">
    <source>
        <dbReference type="Proteomes" id="UP000293638"/>
    </source>
</evidence>
<dbReference type="NCBIfam" id="TIGR00254">
    <property type="entry name" value="GGDEF"/>
    <property type="match status" value="1"/>
</dbReference>
<reference evidence="5 6" key="1">
    <citation type="submission" date="2019-02" db="EMBL/GenBank/DDBJ databases">
        <title>Genomic Encyclopedia of Type Strains, Phase IV (KMG-IV): sequencing the most valuable type-strain genomes for metagenomic binning, comparative biology and taxonomic classification.</title>
        <authorList>
            <person name="Goeker M."/>
        </authorList>
    </citation>
    <scope>NUCLEOTIDE SEQUENCE [LARGE SCALE GENOMIC DNA]</scope>
    <source>
        <strain evidence="5 6">DSM 45622</strain>
    </source>
</reference>
<dbReference type="SUPFAM" id="SSF55781">
    <property type="entry name" value="GAF domain-like"/>
    <property type="match status" value="1"/>
</dbReference>
<keyword evidence="6" id="KW-1185">Reference proteome</keyword>
<accession>A0A4Q7NWR4</accession>
<keyword evidence="2" id="KW-1133">Transmembrane helix</keyword>
<feature type="domain" description="GGDEF" evidence="4">
    <location>
        <begin position="425"/>
        <end position="556"/>
    </location>
</feature>
<keyword evidence="2" id="KW-0472">Membrane</keyword>
<dbReference type="SMART" id="SM00267">
    <property type="entry name" value="GGDEF"/>
    <property type="match status" value="1"/>
</dbReference>
<dbReference type="InterPro" id="IPR029787">
    <property type="entry name" value="Nucleotide_cyclase"/>
</dbReference>
<dbReference type="GO" id="GO:1902201">
    <property type="term" value="P:negative regulation of bacterial-type flagellum-dependent cell motility"/>
    <property type="evidence" value="ECO:0007669"/>
    <property type="project" value="TreeGrafter"/>
</dbReference>
<sequence>MLGLLLATVTCSTAYLQFGLGPQLSRVQSTVSELRCLQVAMTDREGSLRTWAATGDAAPLAQQRAAAARVEDCGRSLVAGASGVPDGSLVTMLVQSALWGRVWSAADAPAAATPTTAQLRPLLADDSTAFERYRQAQDTAIKQALASRDSLLRRQDLLVRGTGAVVASLVMGVLVVDLRRRRRLERLVDEPVQGLVTTMDRVLRGELGVQPPELDVPELARLGEGIGALARRLEREQAQGMLREESALRHGSRLQVVLGVARATAGSPSPHQVAQTVAAAAIELGRVSAVVWLEEREGEAFVPVLPESSTAPVPEGAPPGPVQRAAVEARSVRQGDRASFPLVVAGRVVGVLDVLDEAWDDEDSAQVDSVLEALARFAAVALQSARLHAQTLEQARGDALTGLRNRHSLDAELPVEFTRSRRYDRPLSVALLDVDHFKRVNDTAGHAVGDAWLRLVGGIVLDGLRTSDSAYRYGGEELVVVLPETDLDAAVLVAERLREAVAACAGPKAYPTVTVSIGVATVNHAMAGYEDVLAAADAALYAAKRSGRNRVVHSGEVVEALPV</sequence>
<comment type="caution">
    <text evidence="5">The sequence shown here is derived from an EMBL/GenBank/DDBJ whole genome shotgun (WGS) entry which is preliminary data.</text>
</comment>
<gene>
    <name evidence="5" type="ORF">EV189_0597</name>
</gene>
<organism evidence="5 6">
    <name type="scientific">Motilibacter rhizosphaerae</name>
    <dbReference type="NCBI Taxonomy" id="598652"/>
    <lineage>
        <taxon>Bacteria</taxon>
        <taxon>Bacillati</taxon>
        <taxon>Actinomycetota</taxon>
        <taxon>Actinomycetes</taxon>
        <taxon>Motilibacterales</taxon>
        <taxon>Motilibacteraceae</taxon>
        <taxon>Motilibacter</taxon>
    </lineage>
</organism>
<dbReference type="CDD" id="cd01949">
    <property type="entry name" value="GGDEF"/>
    <property type="match status" value="1"/>
</dbReference>
<dbReference type="Pfam" id="PF00990">
    <property type="entry name" value="GGDEF"/>
    <property type="match status" value="1"/>
</dbReference>
<evidence type="ECO:0000256" key="1">
    <source>
        <dbReference type="ARBA" id="ARBA00022692"/>
    </source>
</evidence>
<evidence type="ECO:0000313" key="5">
    <source>
        <dbReference type="EMBL" id="RZS91358.1"/>
    </source>
</evidence>
<dbReference type="PANTHER" id="PTHR45138:SF9">
    <property type="entry name" value="DIGUANYLATE CYCLASE DGCM-RELATED"/>
    <property type="match status" value="1"/>
</dbReference>
<evidence type="ECO:0000259" key="4">
    <source>
        <dbReference type="PROSITE" id="PS50887"/>
    </source>
</evidence>
<dbReference type="GO" id="GO:0007165">
    <property type="term" value="P:signal transduction"/>
    <property type="evidence" value="ECO:0007669"/>
    <property type="project" value="InterPro"/>
</dbReference>
<evidence type="ECO:0000256" key="2">
    <source>
        <dbReference type="ARBA" id="ARBA00022989"/>
    </source>
</evidence>
<dbReference type="InterPro" id="IPR003660">
    <property type="entry name" value="HAMP_dom"/>
</dbReference>
<dbReference type="SUPFAM" id="SSF55073">
    <property type="entry name" value="Nucleotide cyclase"/>
    <property type="match status" value="1"/>
</dbReference>
<dbReference type="GO" id="GO:0043709">
    <property type="term" value="P:cell adhesion involved in single-species biofilm formation"/>
    <property type="evidence" value="ECO:0007669"/>
    <property type="project" value="TreeGrafter"/>
</dbReference>